<organism evidence="4 5">
    <name type="scientific">Plasmodium ovale wallikeri</name>
    <dbReference type="NCBI Taxonomy" id="864142"/>
    <lineage>
        <taxon>Eukaryota</taxon>
        <taxon>Sar</taxon>
        <taxon>Alveolata</taxon>
        <taxon>Apicomplexa</taxon>
        <taxon>Aconoidasida</taxon>
        <taxon>Haemosporida</taxon>
        <taxon>Plasmodiidae</taxon>
        <taxon>Plasmodium</taxon>
        <taxon>Plasmodium (Plasmodium)</taxon>
    </lineage>
</organism>
<accession>A0A1A8YQ62</accession>
<evidence type="ECO:0000256" key="2">
    <source>
        <dbReference type="SAM" id="Phobius"/>
    </source>
</evidence>
<feature type="region of interest" description="Disordered" evidence="1">
    <location>
        <begin position="660"/>
        <end position="707"/>
    </location>
</feature>
<dbReference type="CDD" id="cd20071">
    <property type="entry name" value="SET_SMYD"/>
    <property type="match status" value="1"/>
</dbReference>
<feature type="compositionally biased region" description="Basic and acidic residues" evidence="1">
    <location>
        <begin position="238"/>
        <end position="253"/>
    </location>
</feature>
<evidence type="ECO:0000256" key="1">
    <source>
        <dbReference type="SAM" id="MobiDB-lite"/>
    </source>
</evidence>
<dbReference type="Proteomes" id="UP000078550">
    <property type="component" value="Unassembled WGS sequence"/>
</dbReference>
<evidence type="ECO:0000259" key="3">
    <source>
        <dbReference type="PROSITE" id="PS50280"/>
    </source>
</evidence>
<dbReference type="InterPro" id="IPR046341">
    <property type="entry name" value="SET_dom_sf"/>
</dbReference>
<dbReference type="InterPro" id="IPR050869">
    <property type="entry name" value="H3K4_H4K5_MeTrfase"/>
</dbReference>
<dbReference type="PROSITE" id="PS50280">
    <property type="entry name" value="SET"/>
    <property type="match status" value="1"/>
</dbReference>
<feature type="region of interest" description="Disordered" evidence="1">
    <location>
        <begin position="230"/>
        <end position="253"/>
    </location>
</feature>
<proteinExistence type="predicted"/>
<keyword evidence="2" id="KW-0812">Transmembrane</keyword>
<dbReference type="SUPFAM" id="SSF82199">
    <property type="entry name" value="SET domain"/>
    <property type="match status" value="1"/>
</dbReference>
<feature type="domain" description="SET" evidence="3">
    <location>
        <begin position="302"/>
        <end position="529"/>
    </location>
</feature>
<dbReference type="EMBL" id="FLRE01000066">
    <property type="protein sequence ID" value="SBT33749.1"/>
    <property type="molecule type" value="Genomic_DNA"/>
</dbReference>
<dbReference type="PANTHER" id="PTHR12197">
    <property type="entry name" value="HISTONE-LYSINE N-METHYLTRANSFERASE SMYD"/>
    <property type="match status" value="1"/>
</dbReference>
<feature type="compositionally biased region" description="Polar residues" evidence="1">
    <location>
        <begin position="660"/>
        <end position="701"/>
    </location>
</feature>
<keyword evidence="2" id="KW-0472">Membrane</keyword>
<evidence type="ECO:0000313" key="5">
    <source>
        <dbReference type="Proteomes" id="UP000078550"/>
    </source>
</evidence>
<feature type="transmembrane region" description="Helical" evidence="2">
    <location>
        <begin position="1175"/>
        <end position="1201"/>
    </location>
</feature>
<dbReference type="PANTHER" id="PTHR12197:SF292">
    <property type="entry name" value="SET DOMAIN-CONTAINING PROTEIN"/>
    <property type="match status" value="1"/>
</dbReference>
<keyword evidence="2" id="KW-1133">Transmembrane helix</keyword>
<dbReference type="InterPro" id="IPR001214">
    <property type="entry name" value="SET_dom"/>
</dbReference>
<reference evidence="5" key="1">
    <citation type="submission" date="2016-05" db="EMBL/GenBank/DDBJ databases">
        <authorList>
            <person name="Naeem Raeece"/>
        </authorList>
    </citation>
    <scope>NUCLEOTIDE SEQUENCE [LARGE SCALE GENOMIC DNA]</scope>
</reference>
<protein>
    <submittedName>
        <fullName evidence="4">SET domain protein, putative</fullName>
    </submittedName>
</protein>
<name>A0A1A8YQ62_PLAOA</name>
<evidence type="ECO:0000313" key="4">
    <source>
        <dbReference type="EMBL" id="SBT33749.1"/>
    </source>
</evidence>
<sequence length="1290" mass="148753">MSKLSTILENEKEIRFCSCVIKLQGKPSEKNMNTFNEKRPKVWLDYFNDIVKDDLMDIHVRKLHVLKNNIGAYMFPLKNKNSNVLLYNPFDINLRTQVKGKKGKFLHSEKRKNSTYLCKEKKNKLTFDDLVWNNKLKKYMPAHPHVQNVKYSQNAKGVMKGQTDNSEARDSRDKHCLPLCNDAKGLTFNGTLKTSPLRSKGCCKNGNWRLKLRGKENQCGNEKIYVNECPPGVSKSQGQKEGRNEEHNKGENIGETKRTYYNAADITKRIFESNVEETGEQLKREILLQSENIKNFLMQQKEDNILKIQDEKSGRAKIVSNRKIEIGQVIFIEESFLETSILLNDLWETFNSLNEEQKKALDYINEFINMGTKEKIKEAQHISEEIMKNRVNTSSFTNANEEKHNDAKNYDPRCEMEEPRLDEADGGDTLREHLFKPVQMHSWENKEEVFSRGNAFIHSLMKFETFTDILKNAFISPGDKKKIMLFRDASFLKHSCFPNASYCLMGNRKICFLAMRTINMYDEITISAINELYASIEYRKSKLYEVKSVTCSCNRCLQIIDEERHILCSVCKYSYVSKKINEKYVAAMKHKKQLYSEQTGGDTTLVNAQPGGVPDDLDLGTDKVCTFPRGIQDKLEHYSVHSNGWKPREKSDHFLPHSFENSKVNGSAGKNAQGVRTGTRFDNNSDSSICSGNVTQRNGVRSSEEMHADPVNPKICYSRAISRNPYSEWRGENREDEGSSEHMKTLHAKLTCERGGAISFGSPSFLHHDKDESLDVTLLGSSPFWYFEKGEDLDAHYSAVGMGTTRCYTKQGDDRKEAPSTSCVMCNVGSERCHLKKIKNVSKNCNCGDVHSSDGMENVKNTLSKQEKGKSTRSDIKEETCAEEEEKMTNLGRSITCAELFHIYTFEKSIDLDNNLENILNMQNMEENIGYCKFRNDKKWICERCQECISEFSMPLESERYFIQEYIIIKEKKNDIRSKIHMESIINKIEKSLLYIMAILGQKHWLYAAFNLLIADIGFSFYSYDSLSLNNKYLLKIFQAFNNFVYFIQMKCPYSIHTDLVPIAFSNLLNRNTVSGTSLTFLFCMPLKCAISCQVLAQYPTKRVFLYLLGWPRKTFFGVICVNWSANNTPASFTLGYEVQTHTWELTFTFVSTHPCSAHFRESSFSSTSTPTPTFFFFFFLYIIHYEYFTFFEFICTYGWFMCLFKCDETSITKNGNKKKKKKNGTNWEMAFKMGGMYIIQNGILQYGILKCDRKIPLGSTHPRWWFKVGTCTNVPFSPFPPPPPGAWKK</sequence>
<gene>
    <name evidence="4" type="ORF">POVWA2_016240</name>
</gene>
<dbReference type="Gene3D" id="2.170.270.10">
    <property type="entry name" value="SET domain"/>
    <property type="match status" value="1"/>
</dbReference>